<protein>
    <submittedName>
        <fullName evidence="1">Uncharacterized protein</fullName>
    </submittedName>
</protein>
<evidence type="ECO:0000313" key="2">
    <source>
        <dbReference type="Proteomes" id="UP000024635"/>
    </source>
</evidence>
<dbReference type="AlphaFoldDB" id="A0A016U8K1"/>
<evidence type="ECO:0000313" key="1">
    <source>
        <dbReference type="EMBL" id="EYC11261.1"/>
    </source>
</evidence>
<dbReference type="EMBL" id="JARK01001387">
    <property type="protein sequence ID" value="EYC11261.1"/>
    <property type="molecule type" value="Genomic_DNA"/>
</dbReference>
<reference evidence="2" key="1">
    <citation type="journal article" date="2015" name="Nat. Genet.">
        <title>The genome and transcriptome of the zoonotic hookworm Ancylostoma ceylanicum identify infection-specific gene families.</title>
        <authorList>
            <person name="Schwarz E.M."/>
            <person name="Hu Y."/>
            <person name="Antoshechkin I."/>
            <person name="Miller M.M."/>
            <person name="Sternberg P.W."/>
            <person name="Aroian R.V."/>
        </authorList>
    </citation>
    <scope>NUCLEOTIDE SEQUENCE</scope>
    <source>
        <strain evidence="2">HY135</strain>
    </source>
</reference>
<organism evidence="1 2">
    <name type="scientific">Ancylostoma ceylanicum</name>
    <dbReference type="NCBI Taxonomy" id="53326"/>
    <lineage>
        <taxon>Eukaryota</taxon>
        <taxon>Metazoa</taxon>
        <taxon>Ecdysozoa</taxon>
        <taxon>Nematoda</taxon>
        <taxon>Chromadorea</taxon>
        <taxon>Rhabditida</taxon>
        <taxon>Rhabditina</taxon>
        <taxon>Rhabditomorpha</taxon>
        <taxon>Strongyloidea</taxon>
        <taxon>Ancylostomatidae</taxon>
        <taxon>Ancylostomatinae</taxon>
        <taxon>Ancylostoma</taxon>
    </lineage>
</organism>
<comment type="caution">
    <text evidence="1">The sequence shown here is derived from an EMBL/GenBank/DDBJ whole genome shotgun (WGS) entry which is preliminary data.</text>
</comment>
<sequence>MLCENSSVLCFQKKNFHVPDFLLIRGIPSNFLRYFYGCGSIPSPLLIILCLSQLEACKRLRFRLILLSSKMVGVADIFQPGTRRSSACMRKQIG</sequence>
<dbReference type="Proteomes" id="UP000024635">
    <property type="component" value="Unassembled WGS sequence"/>
</dbReference>
<name>A0A016U8K1_9BILA</name>
<keyword evidence="2" id="KW-1185">Reference proteome</keyword>
<gene>
    <name evidence="1" type="primary">Acey_s0051.g2106</name>
    <name evidence="1" type="ORF">Y032_0051g2106</name>
</gene>
<proteinExistence type="predicted"/>
<accession>A0A016U8K1</accession>